<dbReference type="PANTHER" id="PTHR20898">
    <property type="entry name" value="DAEDALUS ON 3-RELATED-RELATED"/>
    <property type="match status" value="1"/>
</dbReference>
<dbReference type="InParanoid" id="A0A0Q9X0K9"/>
<evidence type="ECO:0000313" key="3">
    <source>
        <dbReference type="Proteomes" id="UP000007798"/>
    </source>
</evidence>
<proteinExistence type="predicted"/>
<feature type="signal peptide" evidence="1">
    <location>
        <begin position="1"/>
        <end position="21"/>
    </location>
</feature>
<dbReference type="InterPro" id="IPR010512">
    <property type="entry name" value="DUF1091"/>
</dbReference>
<evidence type="ECO:0000313" key="2">
    <source>
        <dbReference type="EMBL" id="KRF99000.1"/>
    </source>
</evidence>
<reference evidence="2 3" key="1">
    <citation type="journal article" date="2007" name="Nature">
        <title>Evolution of genes and genomes on the Drosophila phylogeny.</title>
        <authorList>
            <consortium name="Drosophila 12 Genomes Consortium"/>
            <person name="Clark A.G."/>
            <person name="Eisen M.B."/>
            <person name="Smith D.R."/>
            <person name="Bergman C.M."/>
            <person name="Oliver B."/>
            <person name="Markow T.A."/>
            <person name="Kaufman T.C."/>
            <person name="Kellis M."/>
            <person name="Gelbart W."/>
            <person name="Iyer V.N."/>
            <person name="Pollard D.A."/>
            <person name="Sackton T.B."/>
            <person name="Larracuente A.M."/>
            <person name="Singh N.D."/>
            <person name="Abad J.P."/>
            <person name="Abt D.N."/>
            <person name="Adryan B."/>
            <person name="Aguade M."/>
            <person name="Akashi H."/>
            <person name="Anderson W.W."/>
            <person name="Aquadro C.F."/>
            <person name="Ardell D.H."/>
            <person name="Arguello R."/>
            <person name="Artieri C.G."/>
            <person name="Barbash D.A."/>
            <person name="Barker D."/>
            <person name="Barsanti P."/>
            <person name="Batterham P."/>
            <person name="Batzoglou S."/>
            <person name="Begun D."/>
            <person name="Bhutkar A."/>
            <person name="Blanco E."/>
            <person name="Bosak S.A."/>
            <person name="Bradley R.K."/>
            <person name="Brand A.D."/>
            <person name="Brent M.R."/>
            <person name="Brooks A.N."/>
            <person name="Brown R.H."/>
            <person name="Butlin R.K."/>
            <person name="Caggese C."/>
            <person name="Calvi B.R."/>
            <person name="Bernardo de Carvalho A."/>
            <person name="Caspi A."/>
            <person name="Castrezana S."/>
            <person name="Celniker S.E."/>
            <person name="Chang J.L."/>
            <person name="Chapple C."/>
            <person name="Chatterji S."/>
            <person name="Chinwalla A."/>
            <person name="Civetta A."/>
            <person name="Clifton S.W."/>
            <person name="Comeron J.M."/>
            <person name="Costello J.C."/>
            <person name="Coyne J.A."/>
            <person name="Daub J."/>
            <person name="David R.G."/>
            <person name="Delcher A.L."/>
            <person name="Delehaunty K."/>
            <person name="Do C.B."/>
            <person name="Ebling H."/>
            <person name="Edwards K."/>
            <person name="Eickbush T."/>
            <person name="Evans J.D."/>
            <person name="Filipski A."/>
            <person name="Findeiss S."/>
            <person name="Freyhult E."/>
            <person name="Fulton L."/>
            <person name="Fulton R."/>
            <person name="Garcia A.C."/>
            <person name="Gardiner A."/>
            <person name="Garfield D.A."/>
            <person name="Garvin B.E."/>
            <person name="Gibson G."/>
            <person name="Gilbert D."/>
            <person name="Gnerre S."/>
            <person name="Godfrey J."/>
            <person name="Good R."/>
            <person name="Gotea V."/>
            <person name="Gravely B."/>
            <person name="Greenberg A.J."/>
            <person name="Griffiths-Jones S."/>
            <person name="Gross S."/>
            <person name="Guigo R."/>
            <person name="Gustafson E.A."/>
            <person name="Haerty W."/>
            <person name="Hahn M.W."/>
            <person name="Halligan D.L."/>
            <person name="Halpern A.L."/>
            <person name="Halter G.M."/>
            <person name="Han M.V."/>
            <person name="Heger A."/>
            <person name="Hillier L."/>
            <person name="Hinrichs A.S."/>
            <person name="Holmes I."/>
            <person name="Hoskins R.A."/>
            <person name="Hubisz M.J."/>
            <person name="Hultmark D."/>
            <person name="Huntley M.A."/>
            <person name="Jaffe D.B."/>
            <person name="Jagadeeshan S."/>
            <person name="Jeck W.R."/>
            <person name="Johnson J."/>
            <person name="Jones C.D."/>
            <person name="Jordan W.C."/>
            <person name="Karpen G.H."/>
            <person name="Kataoka E."/>
            <person name="Keightley P.D."/>
            <person name="Kheradpour P."/>
            <person name="Kirkness E.F."/>
            <person name="Koerich L.B."/>
            <person name="Kristiansen K."/>
            <person name="Kudrna D."/>
            <person name="Kulathinal R.J."/>
            <person name="Kumar S."/>
            <person name="Kwok R."/>
            <person name="Lander E."/>
            <person name="Langley C.H."/>
            <person name="Lapoint R."/>
            <person name="Lazzaro B.P."/>
            <person name="Lee S.J."/>
            <person name="Levesque L."/>
            <person name="Li R."/>
            <person name="Lin C.F."/>
            <person name="Lin M.F."/>
            <person name="Lindblad-Toh K."/>
            <person name="Llopart A."/>
            <person name="Long M."/>
            <person name="Low L."/>
            <person name="Lozovsky E."/>
            <person name="Lu J."/>
            <person name="Luo M."/>
            <person name="Machado C.A."/>
            <person name="Makalowski W."/>
            <person name="Marzo M."/>
            <person name="Matsuda M."/>
            <person name="Matzkin L."/>
            <person name="McAllister B."/>
            <person name="McBride C.S."/>
            <person name="McKernan B."/>
            <person name="McKernan K."/>
            <person name="Mendez-Lago M."/>
            <person name="Minx P."/>
            <person name="Mollenhauer M.U."/>
            <person name="Montooth K."/>
            <person name="Mount S.M."/>
            <person name="Mu X."/>
            <person name="Myers E."/>
            <person name="Negre B."/>
            <person name="Newfeld S."/>
            <person name="Nielsen R."/>
            <person name="Noor M.A."/>
            <person name="O'Grady P."/>
            <person name="Pachter L."/>
            <person name="Papaceit M."/>
            <person name="Parisi M.J."/>
            <person name="Parisi M."/>
            <person name="Parts L."/>
            <person name="Pedersen J.S."/>
            <person name="Pesole G."/>
            <person name="Phillippy A.M."/>
            <person name="Ponting C.P."/>
            <person name="Pop M."/>
            <person name="Porcelli D."/>
            <person name="Powell J.R."/>
            <person name="Prohaska S."/>
            <person name="Pruitt K."/>
            <person name="Puig M."/>
            <person name="Quesneville H."/>
            <person name="Ram K.R."/>
            <person name="Rand D."/>
            <person name="Rasmussen M.D."/>
            <person name="Reed L.K."/>
            <person name="Reenan R."/>
            <person name="Reily A."/>
            <person name="Remington K.A."/>
            <person name="Rieger T.T."/>
            <person name="Ritchie M.G."/>
            <person name="Robin C."/>
            <person name="Rogers Y.H."/>
            <person name="Rohde C."/>
            <person name="Rozas J."/>
            <person name="Rubenfield M.J."/>
            <person name="Ruiz A."/>
            <person name="Russo S."/>
            <person name="Salzberg S.L."/>
            <person name="Sanchez-Gracia A."/>
            <person name="Saranga D.J."/>
            <person name="Sato H."/>
            <person name="Schaeffer S.W."/>
            <person name="Schatz M.C."/>
            <person name="Schlenke T."/>
            <person name="Schwartz R."/>
            <person name="Segarra C."/>
            <person name="Singh R.S."/>
            <person name="Sirot L."/>
            <person name="Sirota M."/>
            <person name="Sisneros N.B."/>
            <person name="Smith C.D."/>
            <person name="Smith T.F."/>
            <person name="Spieth J."/>
            <person name="Stage D.E."/>
            <person name="Stark A."/>
            <person name="Stephan W."/>
            <person name="Strausberg R.L."/>
            <person name="Strempel S."/>
            <person name="Sturgill D."/>
            <person name="Sutton G."/>
            <person name="Sutton G.G."/>
            <person name="Tao W."/>
            <person name="Teichmann S."/>
            <person name="Tobari Y.N."/>
            <person name="Tomimura Y."/>
            <person name="Tsolas J.M."/>
            <person name="Valente V.L."/>
            <person name="Venter E."/>
            <person name="Venter J.C."/>
            <person name="Vicario S."/>
            <person name="Vieira F.G."/>
            <person name="Vilella A.J."/>
            <person name="Villasante A."/>
            <person name="Walenz B."/>
            <person name="Wang J."/>
            <person name="Wasserman M."/>
            <person name="Watts T."/>
            <person name="Wilson D."/>
            <person name="Wilson R.K."/>
            <person name="Wing R.A."/>
            <person name="Wolfner M.F."/>
            <person name="Wong A."/>
            <person name="Wong G.K."/>
            <person name="Wu C.I."/>
            <person name="Wu G."/>
            <person name="Yamamoto D."/>
            <person name="Yang H.P."/>
            <person name="Yang S.P."/>
            <person name="Yorke J.A."/>
            <person name="Yoshida K."/>
            <person name="Zdobnov E."/>
            <person name="Zhang P."/>
            <person name="Zhang Y."/>
            <person name="Zimin A.V."/>
            <person name="Baldwin J."/>
            <person name="Abdouelleil A."/>
            <person name="Abdulkadir J."/>
            <person name="Abebe A."/>
            <person name="Abera B."/>
            <person name="Abreu J."/>
            <person name="Acer S.C."/>
            <person name="Aftuck L."/>
            <person name="Alexander A."/>
            <person name="An P."/>
            <person name="Anderson E."/>
            <person name="Anderson S."/>
            <person name="Arachi H."/>
            <person name="Azer M."/>
            <person name="Bachantsang P."/>
            <person name="Barry A."/>
            <person name="Bayul T."/>
            <person name="Berlin A."/>
            <person name="Bessette D."/>
            <person name="Bloom T."/>
            <person name="Blye J."/>
            <person name="Boguslavskiy L."/>
            <person name="Bonnet C."/>
            <person name="Boukhgalter B."/>
            <person name="Bourzgui I."/>
            <person name="Brown A."/>
            <person name="Cahill P."/>
            <person name="Channer S."/>
            <person name="Cheshatsang Y."/>
            <person name="Chuda L."/>
            <person name="Citroen M."/>
            <person name="Collymore A."/>
            <person name="Cooke P."/>
            <person name="Costello M."/>
            <person name="D'Aco K."/>
            <person name="Daza R."/>
            <person name="De Haan G."/>
            <person name="DeGray S."/>
            <person name="DeMaso C."/>
            <person name="Dhargay N."/>
            <person name="Dooley K."/>
            <person name="Dooley E."/>
            <person name="Doricent M."/>
            <person name="Dorje P."/>
            <person name="Dorjee K."/>
            <person name="Dupes A."/>
            <person name="Elong R."/>
            <person name="Falk J."/>
            <person name="Farina A."/>
            <person name="Faro S."/>
            <person name="Ferguson D."/>
            <person name="Fisher S."/>
            <person name="Foley C.D."/>
            <person name="Franke A."/>
            <person name="Friedrich D."/>
            <person name="Gadbois L."/>
            <person name="Gearin G."/>
            <person name="Gearin C.R."/>
            <person name="Giannoukos G."/>
            <person name="Goode T."/>
            <person name="Graham J."/>
            <person name="Grandbois E."/>
            <person name="Grewal S."/>
            <person name="Gyaltsen K."/>
            <person name="Hafez N."/>
            <person name="Hagos B."/>
            <person name="Hall J."/>
            <person name="Henson C."/>
            <person name="Hollinger A."/>
            <person name="Honan T."/>
            <person name="Huard M.D."/>
            <person name="Hughes L."/>
            <person name="Hurhula B."/>
            <person name="Husby M.E."/>
            <person name="Kamat A."/>
            <person name="Kanga B."/>
            <person name="Kashin S."/>
            <person name="Khazanovich D."/>
            <person name="Kisner P."/>
            <person name="Lance K."/>
            <person name="Lara M."/>
            <person name="Lee W."/>
            <person name="Lennon N."/>
            <person name="Letendre F."/>
            <person name="LeVine R."/>
            <person name="Lipovsky A."/>
            <person name="Liu X."/>
            <person name="Liu J."/>
            <person name="Liu S."/>
            <person name="Lokyitsang T."/>
            <person name="Lokyitsang Y."/>
            <person name="Lubonja R."/>
            <person name="Lui A."/>
            <person name="MacDonald P."/>
            <person name="Magnisalis V."/>
            <person name="Maru K."/>
            <person name="Matthews C."/>
            <person name="McCusker W."/>
            <person name="McDonough S."/>
            <person name="Mehta T."/>
            <person name="Meldrim J."/>
            <person name="Meneus L."/>
            <person name="Mihai O."/>
            <person name="Mihalev A."/>
            <person name="Mihova T."/>
            <person name="Mittelman R."/>
            <person name="Mlenga V."/>
            <person name="Montmayeur A."/>
            <person name="Mulrain L."/>
            <person name="Navidi A."/>
            <person name="Naylor J."/>
            <person name="Negash T."/>
            <person name="Nguyen T."/>
            <person name="Nguyen N."/>
            <person name="Nicol R."/>
            <person name="Norbu C."/>
            <person name="Norbu N."/>
            <person name="Novod N."/>
            <person name="O'Neill B."/>
            <person name="Osman S."/>
            <person name="Markiewicz E."/>
            <person name="Oyono O.L."/>
            <person name="Patti C."/>
            <person name="Phunkhang P."/>
            <person name="Pierre F."/>
            <person name="Priest M."/>
            <person name="Raghuraman S."/>
            <person name="Rege F."/>
            <person name="Reyes R."/>
            <person name="Rise C."/>
            <person name="Rogov P."/>
            <person name="Ross K."/>
            <person name="Ryan E."/>
            <person name="Settipalli S."/>
            <person name="Shea T."/>
            <person name="Sherpa N."/>
            <person name="Shi L."/>
            <person name="Shih D."/>
            <person name="Sparrow T."/>
            <person name="Spaulding J."/>
            <person name="Stalker J."/>
            <person name="Stange-Thomann N."/>
            <person name="Stavropoulos S."/>
            <person name="Stone C."/>
            <person name="Strader C."/>
            <person name="Tesfaye S."/>
            <person name="Thomson T."/>
            <person name="Thoulutsang Y."/>
            <person name="Thoulutsang D."/>
            <person name="Topham K."/>
            <person name="Topping I."/>
            <person name="Tsamla T."/>
            <person name="Vassiliev H."/>
            <person name="Vo A."/>
            <person name="Wangchuk T."/>
            <person name="Wangdi T."/>
            <person name="Weiand M."/>
            <person name="Wilkinson J."/>
            <person name="Wilson A."/>
            <person name="Yadav S."/>
            <person name="Young G."/>
            <person name="Yu Q."/>
            <person name="Zembek L."/>
            <person name="Zhong D."/>
            <person name="Zimmer A."/>
            <person name="Zwirko Z."/>
            <person name="Jaffe D.B."/>
            <person name="Alvarez P."/>
            <person name="Brockman W."/>
            <person name="Butler J."/>
            <person name="Chin C."/>
            <person name="Gnerre S."/>
            <person name="Grabherr M."/>
            <person name="Kleber M."/>
            <person name="Mauceli E."/>
            <person name="MacCallum I."/>
        </authorList>
    </citation>
    <scope>NUCLEOTIDE SEQUENCE [LARGE SCALE GENOMIC DNA]</scope>
    <source>
        <strain evidence="3">Tucson 14030-0811.24</strain>
    </source>
</reference>
<dbReference type="AlphaFoldDB" id="A0A0Q9X0K9"/>
<dbReference type="EMBL" id="CH964095">
    <property type="protein sequence ID" value="KRF99000.1"/>
    <property type="molecule type" value="Genomic_DNA"/>
</dbReference>
<evidence type="ECO:0008006" key="4">
    <source>
        <dbReference type="Google" id="ProtNLM"/>
    </source>
</evidence>
<evidence type="ECO:0000256" key="1">
    <source>
        <dbReference type="SAM" id="SignalP"/>
    </source>
</evidence>
<protein>
    <recommendedName>
        <fullName evidence="4">MD-2-related lipid-recognition domain-containing protein</fullName>
    </recommendedName>
</protein>
<keyword evidence="1" id="KW-0732">Signal</keyword>
<organism evidence="2 3">
    <name type="scientific">Drosophila willistoni</name>
    <name type="common">Fruit fly</name>
    <dbReference type="NCBI Taxonomy" id="7260"/>
    <lineage>
        <taxon>Eukaryota</taxon>
        <taxon>Metazoa</taxon>
        <taxon>Ecdysozoa</taxon>
        <taxon>Arthropoda</taxon>
        <taxon>Hexapoda</taxon>
        <taxon>Insecta</taxon>
        <taxon>Pterygota</taxon>
        <taxon>Neoptera</taxon>
        <taxon>Endopterygota</taxon>
        <taxon>Diptera</taxon>
        <taxon>Brachycera</taxon>
        <taxon>Muscomorpha</taxon>
        <taxon>Ephydroidea</taxon>
        <taxon>Drosophilidae</taxon>
        <taxon>Drosophila</taxon>
        <taxon>Sophophora</taxon>
    </lineage>
</organism>
<name>A0A0Q9X0K9_DROWI</name>
<feature type="chain" id="PRO_5006387319" description="MD-2-related lipid-recognition domain-containing protein" evidence="1">
    <location>
        <begin position="22"/>
        <end position="181"/>
    </location>
</feature>
<keyword evidence="3" id="KW-1185">Reference proteome</keyword>
<dbReference type="Pfam" id="PF06477">
    <property type="entry name" value="DUF1091"/>
    <property type="match status" value="1"/>
</dbReference>
<dbReference type="Proteomes" id="UP000007798">
    <property type="component" value="Unassembled WGS sequence"/>
</dbReference>
<dbReference type="OrthoDB" id="8060832at2759"/>
<gene>
    <name evidence="2" type="primary">Dwil\GK27119</name>
    <name evidence="2" type="ORF">Dwil_GK27119</name>
</gene>
<sequence>MFHLGELILLLLVNGFVLVLAKNNYEVRLNKFQCDTPKGIYVNELNCILHRQSKPPLLSVRFNLNETIERFDMQLIFDLIKKDNSRMNVADIKMDGCKYLSSYYETQFFGKFYKRIMAVSVLPKSCPIEAKKLFSIRNYTIIADDFPPGAPQSKWQMRLKILHKMQLYANVLFEGAVVYNT</sequence>
<dbReference type="PANTHER" id="PTHR20898:SF0">
    <property type="entry name" value="DAEDALUS ON 3-RELATED"/>
    <property type="match status" value="1"/>
</dbReference>
<dbReference type="KEGG" id="dwi:26529121"/>
<accession>A0A0Q9X0K9</accession>